<dbReference type="GO" id="GO:0030170">
    <property type="term" value="F:pyridoxal phosphate binding"/>
    <property type="evidence" value="ECO:0007669"/>
    <property type="project" value="InterPro"/>
</dbReference>
<feature type="domain" description="Aminotransferase class I/classII large" evidence="2">
    <location>
        <begin position="35"/>
        <end position="404"/>
    </location>
</feature>
<dbReference type="CDD" id="cd00609">
    <property type="entry name" value="AAT_like"/>
    <property type="match status" value="1"/>
</dbReference>
<dbReference type="PANTHER" id="PTHR43795">
    <property type="entry name" value="BIFUNCTIONAL ASPARTATE AMINOTRANSFERASE AND GLUTAMATE/ASPARTATE-PREPHENATE AMINOTRANSFERASE-RELATED"/>
    <property type="match status" value="1"/>
</dbReference>
<dbReference type="SUPFAM" id="SSF53383">
    <property type="entry name" value="PLP-dependent transferases"/>
    <property type="match status" value="1"/>
</dbReference>
<dbReference type="Gene3D" id="3.40.640.10">
    <property type="entry name" value="Type I PLP-dependent aspartate aminotransferase-like (Major domain)"/>
    <property type="match status" value="1"/>
</dbReference>
<accession>A0AA35QEV1</accession>
<organism evidence="3 4">
    <name type="scientific">Clonostachys chloroleuca</name>
    <dbReference type="NCBI Taxonomy" id="1926264"/>
    <lineage>
        <taxon>Eukaryota</taxon>
        <taxon>Fungi</taxon>
        <taxon>Dikarya</taxon>
        <taxon>Ascomycota</taxon>
        <taxon>Pezizomycotina</taxon>
        <taxon>Sordariomycetes</taxon>
        <taxon>Hypocreomycetidae</taxon>
        <taxon>Hypocreales</taxon>
        <taxon>Bionectriaceae</taxon>
        <taxon>Clonostachys</taxon>
    </lineage>
</organism>
<dbReference type="Gene3D" id="3.90.1150.10">
    <property type="entry name" value="Aspartate Aminotransferase, domain 1"/>
    <property type="match status" value="1"/>
</dbReference>
<evidence type="ECO:0000259" key="2">
    <source>
        <dbReference type="Pfam" id="PF00155"/>
    </source>
</evidence>
<dbReference type="EMBL" id="CABFNP030001353">
    <property type="protein sequence ID" value="CAI6100703.1"/>
    <property type="molecule type" value="Genomic_DNA"/>
</dbReference>
<dbReference type="PANTHER" id="PTHR43795:SF39">
    <property type="entry name" value="AMINOTRANSFERASE CLASS I_CLASSII DOMAIN-CONTAINING PROTEIN"/>
    <property type="match status" value="1"/>
</dbReference>
<gene>
    <name evidence="3" type="ORF">CCHLO57077_00006731</name>
</gene>
<reference evidence="3" key="1">
    <citation type="submission" date="2023-01" db="EMBL/GenBank/DDBJ databases">
        <authorList>
            <person name="Piombo E."/>
        </authorList>
    </citation>
    <scope>NUCLEOTIDE SEQUENCE</scope>
</reference>
<name>A0AA35QEV1_9HYPO</name>
<dbReference type="InterPro" id="IPR050478">
    <property type="entry name" value="Ethylene_sulfur-biosynth"/>
</dbReference>
<evidence type="ECO:0000313" key="3">
    <source>
        <dbReference type="EMBL" id="CAI6100703.1"/>
    </source>
</evidence>
<dbReference type="PRINTS" id="PR00753">
    <property type="entry name" value="ACCSYNTHASE"/>
</dbReference>
<keyword evidence="1" id="KW-0663">Pyridoxal phosphate</keyword>
<dbReference type="AlphaFoldDB" id="A0AA35QEV1"/>
<dbReference type="GO" id="GO:0006520">
    <property type="term" value="P:amino acid metabolic process"/>
    <property type="evidence" value="ECO:0007669"/>
    <property type="project" value="TreeGrafter"/>
</dbReference>
<dbReference type="InterPro" id="IPR015424">
    <property type="entry name" value="PyrdxlP-dep_Trfase"/>
</dbReference>
<dbReference type="InterPro" id="IPR015421">
    <property type="entry name" value="PyrdxlP-dep_Trfase_major"/>
</dbReference>
<dbReference type="InterPro" id="IPR015422">
    <property type="entry name" value="PyrdxlP-dep_Trfase_small"/>
</dbReference>
<evidence type="ECO:0000313" key="4">
    <source>
        <dbReference type="Proteomes" id="UP001160390"/>
    </source>
</evidence>
<keyword evidence="4" id="KW-1185">Reference proteome</keyword>
<sequence>MASLSNRTGVLLQQLGPSLLVAKQPSLTDTDSIIDISGGENELLQQELHQVLQLAISEATADELFSLPVTFGGNQDARENLTKFFNGYFDPARKVLPDQIVLTAGAGNGIEILMQSICDEGDSVIVPAPLWWRPKVNIITATPPNYARHAQDLVLAIEAAFEAAQEPSRVKALILTNPQNPLSRCYPKDVILECVKFCNKKGLHFISDEIYALATFGSAINGQPRFHSALSIQSEPEDGLSFDPSKIHVVWSPSKLFGLGGLRIGCIVSQDNPPLRAATSLLAYAGISALSTSMLNTLLASPALPELLEKNSSRLTASYQIFADGLARLGVDFIPASEGLFVFARIGKDLQSQEEELALKANLEQHEGVRVSPGWLYNQSTREFGWARLTISIPQERAEEVMVRLSNFLTKN</sequence>
<dbReference type="InterPro" id="IPR004839">
    <property type="entry name" value="Aminotransferase_I/II_large"/>
</dbReference>
<dbReference type="Pfam" id="PF00155">
    <property type="entry name" value="Aminotran_1_2"/>
    <property type="match status" value="1"/>
</dbReference>
<proteinExistence type="predicted"/>
<evidence type="ECO:0000256" key="1">
    <source>
        <dbReference type="ARBA" id="ARBA00022898"/>
    </source>
</evidence>
<protein>
    <recommendedName>
        <fullName evidence="2">Aminotransferase class I/classII large domain-containing protein</fullName>
    </recommendedName>
</protein>
<dbReference type="Proteomes" id="UP001160390">
    <property type="component" value="Unassembled WGS sequence"/>
</dbReference>
<dbReference type="GO" id="GO:0008483">
    <property type="term" value="F:transaminase activity"/>
    <property type="evidence" value="ECO:0007669"/>
    <property type="project" value="TreeGrafter"/>
</dbReference>
<comment type="caution">
    <text evidence="3">The sequence shown here is derived from an EMBL/GenBank/DDBJ whole genome shotgun (WGS) entry which is preliminary data.</text>
</comment>